<dbReference type="Gene3D" id="2.10.25.10">
    <property type="entry name" value="Laminin"/>
    <property type="match status" value="1"/>
</dbReference>
<dbReference type="WBParaSite" id="ACRNAN_scaffold7341.g13077.t1">
    <property type="protein sequence ID" value="ACRNAN_scaffold7341.g13077.t1"/>
    <property type="gene ID" value="ACRNAN_scaffold7341.g13077"/>
</dbReference>
<dbReference type="Pfam" id="PF01826">
    <property type="entry name" value="TIL"/>
    <property type="match status" value="1"/>
</dbReference>
<dbReference type="Proteomes" id="UP000887540">
    <property type="component" value="Unplaced"/>
</dbReference>
<proteinExistence type="predicted"/>
<dbReference type="CDD" id="cd19941">
    <property type="entry name" value="TIL"/>
    <property type="match status" value="1"/>
</dbReference>
<dbReference type="GO" id="GO:0004867">
    <property type="term" value="F:serine-type endopeptidase inhibitor activity"/>
    <property type="evidence" value="ECO:0007669"/>
    <property type="project" value="UniProtKB-KW"/>
</dbReference>
<feature type="domain" description="TIL" evidence="2">
    <location>
        <begin position="18"/>
        <end position="67"/>
    </location>
</feature>
<accession>A0A914ECW4</accession>
<organism evidence="3 4">
    <name type="scientific">Acrobeloides nanus</name>
    <dbReference type="NCBI Taxonomy" id="290746"/>
    <lineage>
        <taxon>Eukaryota</taxon>
        <taxon>Metazoa</taxon>
        <taxon>Ecdysozoa</taxon>
        <taxon>Nematoda</taxon>
        <taxon>Chromadorea</taxon>
        <taxon>Rhabditida</taxon>
        <taxon>Tylenchina</taxon>
        <taxon>Cephalobomorpha</taxon>
        <taxon>Cephaloboidea</taxon>
        <taxon>Cephalobidae</taxon>
        <taxon>Acrobeloides</taxon>
    </lineage>
</organism>
<dbReference type="SUPFAM" id="SSF57567">
    <property type="entry name" value="Serine protease inhibitors"/>
    <property type="match status" value="1"/>
</dbReference>
<reference evidence="4" key="1">
    <citation type="submission" date="2022-11" db="UniProtKB">
        <authorList>
            <consortium name="WormBaseParasite"/>
        </authorList>
    </citation>
    <scope>IDENTIFICATION</scope>
</reference>
<dbReference type="InterPro" id="IPR002919">
    <property type="entry name" value="TIL_dom"/>
</dbReference>
<keyword evidence="1" id="KW-0722">Serine protease inhibitor</keyword>
<evidence type="ECO:0000259" key="2">
    <source>
        <dbReference type="Pfam" id="PF01826"/>
    </source>
</evidence>
<sequence length="119" mass="12899">MGTRSSSVSTHVGKKARCASNEVFTDCVCEGTCENQNLVCNECFSGCHCVQGYIRHSNGACMLSDRCNIRPIVIRKLPTESTCGDSTCPSGSRCTTSCTRSSGSCEQRCIKINTSRERL</sequence>
<evidence type="ECO:0000256" key="1">
    <source>
        <dbReference type="ARBA" id="ARBA00022900"/>
    </source>
</evidence>
<name>A0A914ECW4_9BILA</name>
<protein>
    <submittedName>
        <fullName evidence="4">TIL domain-containing protein</fullName>
    </submittedName>
</protein>
<keyword evidence="1" id="KW-0646">Protease inhibitor</keyword>
<keyword evidence="3" id="KW-1185">Reference proteome</keyword>
<dbReference type="InterPro" id="IPR036084">
    <property type="entry name" value="Ser_inhib-like_sf"/>
</dbReference>
<dbReference type="AlphaFoldDB" id="A0A914ECW4"/>
<evidence type="ECO:0000313" key="4">
    <source>
        <dbReference type="WBParaSite" id="ACRNAN_scaffold7341.g13077.t1"/>
    </source>
</evidence>
<evidence type="ECO:0000313" key="3">
    <source>
        <dbReference type="Proteomes" id="UP000887540"/>
    </source>
</evidence>